<gene>
    <name evidence="10" type="primary">ACSF2_0</name>
    <name evidence="10" type="ORF">c0_g1_i3</name>
</gene>
<dbReference type="Gene3D" id="3.40.50.12780">
    <property type="entry name" value="N-terminal domain of ligase-like"/>
    <property type="match status" value="1"/>
</dbReference>
<dbReference type="InterPro" id="IPR025110">
    <property type="entry name" value="AMP-bd_C"/>
</dbReference>
<comment type="catalytic activity">
    <reaction evidence="6">
        <text>octanoate + ATP + CoA = octanoyl-CoA + AMP + diphosphate</text>
        <dbReference type="Rhea" id="RHEA:33631"/>
        <dbReference type="ChEBI" id="CHEBI:25646"/>
        <dbReference type="ChEBI" id="CHEBI:30616"/>
        <dbReference type="ChEBI" id="CHEBI:33019"/>
        <dbReference type="ChEBI" id="CHEBI:57287"/>
        <dbReference type="ChEBI" id="CHEBI:57386"/>
        <dbReference type="ChEBI" id="CHEBI:456215"/>
    </reaction>
</comment>
<keyword evidence="2" id="KW-0436">Ligase</keyword>
<dbReference type="FunFam" id="3.30.300.30:FF:000008">
    <property type="entry name" value="2,3-dihydroxybenzoate-AMP ligase"/>
    <property type="match status" value="1"/>
</dbReference>
<evidence type="ECO:0000256" key="2">
    <source>
        <dbReference type="ARBA" id="ARBA00022598"/>
    </source>
</evidence>
<feature type="domain" description="AMP-dependent synthetase/ligase" evidence="8">
    <location>
        <begin position="68"/>
        <end position="458"/>
    </location>
</feature>
<dbReference type="InterPro" id="IPR000873">
    <property type="entry name" value="AMP-dep_synth/lig_dom"/>
</dbReference>
<dbReference type="GO" id="GO:0006631">
    <property type="term" value="P:fatty acid metabolic process"/>
    <property type="evidence" value="ECO:0007669"/>
    <property type="project" value="TreeGrafter"/>
</dbReference>
<comment type="catalytic activity">
    <reaction evidence="7">
        <text>a medium-chain fatty acid + ATP + CoA = a medium-chain fatty acyl-CoA + AMP + diphosphate</text>
        <dbReference type="Rhea" id="RHEA:48340"/>
        <dbReference type="ChEBI" id="CHEBI:30616"/>
        <dbReference type="ChEBI" id="CHEBI:33019"/>
        <dbReference type="ChEBI" id="CHEBI:57287"/>
        <dbReference type="ChEBI" id="CHEBI:59558"/>
        <dbReference type="ChEBI" id="CHEBI:90546"/>
        <dbReference type="ChEBI" id="CHEBI:456215"/>
        <dbReference type="EC" id="6.2.1.2"/>
    </reaction>
</comment>
<feature type="domain" description="AMP-binding enzyme C-terminal" evidence="9">
    <location>
        <begin position="509"/>
        <end position="585"/>
    </location>
</feature>
<evidence type="ECO:0000313" key="10">
    <source>
        <dbReference type="EMBL" id="JAI45150.1"/>
    </source>
</evidence>
<evidence type="ECO:0000256" key="1">
    <source>
        <dbReference type="ARBA" id="ARBA00006432"/>
    </source>
</evidence>
<accession>A0A0K8W2N9</accession>
<sequence length="602" mass="67343">MMNGKRFAFTQHFYKSVLSPSRRQRSLIWLRRLSVEPPATVKGHNSHPAHLHYIGKHPLVYRSVGQELERAAAEYGSAESIVSCHEQKRYTFRSLIEDVDRAAAGLLKLGLQQGDHVGIWAPNNMHWYLTMLGAARAGLVSVGINPAFQGPEVEYCLKKVKVKALIMPESFKTQNYYEIMKGICPELPDSIDGRIKSANLPHLKYVVVDSPNKLKGALTFDDLLDLSNPVERVDVTKLQRHIVPDSSCNIQFTSGTTGQPKAAVISHYNFVNNGIHIGNRNQLNNSSRICVQVPLFHAYGVVITIMAAMSHGSALILPAASFNPAASLHAIVDEKCTVIHGTPTMYVDLIKKQRELNLPLKTAKMAITGGAPCSPQLFLDIKNVLGLEHVRTVFGMTETTAVIFQSRPDDSMEQILNTVGHLQDHVEAKVIDSQGKTVAFGERGELCVRGYATMLGYYDDEEKTKETIGRDKWLRTGDQFILQADGYGRIVGRLKEMIIRGGENIFPKEIEDFLNTHPDICETHVIGVPCERMGEEVCAFVRLHDGLPKMSRQDIKDFCQGKLAHFKVPRYLVTVRDFPKTTSGKIQKFKLAEVYKKEHMTQ</sequence>
<dbReference type="Gene3D" id="3.30.300.30">
    <property type="match status" value="1"/>
</dbReference>
<reference evidence="10" key="1">
    <citation type="submission" date="2015-06" db="EMBL/GenBank/DDBJ databases">
        <authorList>
            <person name="Hoefler B.C."/>
            <person name="Straight P.D."/>
        </authorList>
    </citation>
    <scope>NUCLEOTIDE SEQUENCE</scope>
</reference>
<evidence type="ECO:0000256" key="3">
    <source>
        <dbReference type="ARBA" id="ARBA00037247"/>
    </source>
</evidence>
<proteinExistence type="inferred from homology"/>
<comment type="function">
    <text evidence="3">Acyl-CoA synthases catalyze the initial reaction in fatty acid metabolism, by forming a thioester with CoA. Has some preference toward medium-chain substrates. Plays a role in adipocyte differentiation.</text>
</comment>
<dbReference type="FunFam" id="3.40.50.12780:FF:000003">
    <property type="entry name" value="Long-chain-fatty-acid--CoA ligase FadD"/>
    <property type="match status" value="1"/>
</dbReference>
<evidence type="ECO:0000259" key="9">
    <source>
        <dbReference type="Pfam" id="PF13193"/>
    </source>
</evidence>
<evidence type="ECO:0000256" key="4">
    <source>
        <dbReference type="ARBA" id="ARBA00039009"/>
    </source>
</evidence>
<dbReference type="Pfam" id="PF00501">
    <property type="entry name" value="AMP-binding"/>
    <property type="match status" value="1"/>
</dbReference>
<dbReference type="AlphaFoldDB" id="A0A0K8W2N9"/>
<name>A0A0K8W2N9_BACLA</name>
<evidence type="ECO:0000256" key="6">
    <source>
        <dbReference type="ARBA" id="ARBA00047319"/>
    </source>
</evidence>
<dbReference type="InterPro" id="IPR045851">
    <property type="entry name" value="AMP-bd_C_sf"/>
</dbReference>
<dbReference type="OrthoDB" id="10253115at2759"/>
<dbReference type="EC" id="6.2.1.2" evidence="4"/>
<evidence type="ECO:0000256" key="5">
    <source>
        <dbReference type="ARBA" id="ARBA00039638"/>
    </source>
</evidence>
<dbReference type="EMBL" id="GDHF01007164">
    <property type="protein sequence ID" value="JAI45150.1"/>
    <property type="molecule type" value="Transcribed_RNA"/>
</dbReference>
<dbReference type="InterPro" id="IPR042099">
    <property type="entry name" value="ANL_N_sf"/>
</dbReference>
<evidence type="ECO:0000256" key="7">
    <source>
        <dbReference type="ARBA" id="ARBA00048277"/>
    </source>
</evidence>
<dbReference type="InterPro" id="IPR020845">
    <property type="entry name" value="AMP-binding_CS"/>
</dbReference>
<dbReference type="Pfam" id="PF13193">
    <property type="entry name" value="AMP-binding_C"/>
    <property type="match status" value="1"/>
</dbReference>
<dbReference type="PROSITE" id="PS00455">
    <property type="entry name" value="AMP_BINDING"/>
    <property type="match status" value="1"/>
</dbReference>
<protein>
    <recommendedName>
        <fullName evidence="5">Medium-chain acyl-CoA ligase ACSF2, mitochondrial</fullName>
        <ecNumber evidence="4">6.2.1.2</ecNumber>
    </recommendedName>
</protein>
<dbReference type="SUPFAM" id="SSF56801">
    <property type="entry name" value="Acetyl-CoA synthetase-like"/>
    <property type="match status" value="1"/>
</dbReference>
<dbReference type="GO" id="GO:0031956">
    <property type="term" value="F:medium-chain fatty acid-CoA ligase activity"/>
    <property type="evidence" value="ECO:0007669"/>
    <property type="project" value="UniProtKB-EC"/>
</dbReference>
<dbReference type="PANTHER" id="PTHR43201">
    <property type="entry name" value="ACYL-COA SYNTHETASE"/>
    <property type="match status" value="1"/>
</dbReference>
<dbReference type="PANTHER" id="PTHR43201:SF5">
    <property type="entry name" value="MEDIUM-CHAIN ACYL-COA LIGASE ACSF2, MITOCHONDRIAL"/>
    <property type="match status" value="1"/>
</dbReference>
<organism evidence="10">
    <name type="scientific">Bactrocera latifrons</name>
    <name type="common">Malaysian fruit fly</name>
    <name type="synonym">Chaetodacus latifrons</name>
    <dbReference type="NCBI Taxonomy" id="174628"/>
    <lineage>
        <taxon>Eukaryota</taxon>
        <taxon>Metazoa</taxon>
        <taxon>Ecdysozoa</taxon>
        <taxon>Arthropoda</taxon>
        <taxon>Hexapoda</taxon>
        <taxon>Insecta</taxon>
        <taxon>Pterygota</taxon>
        <taxon>Neoptera</taxon>
        <taxon>Endopterygota</taxon>
        <taxon>Diptera</taxon>
        <taxon>Brachycera</taxon>
        <taxon>Muscomorpha</taxon>
        <taxon>Tephritoidea</taxon>
        <taxon>Tephritidae</taxon>
        <taxon>Bactrocera</taxon>
        <taxon>Bactrocera</taxon>
    </lineage>
</organism>
<evidence type="ECO:0000259" key="8">
    <source>
        <dbReference type="Pfam" id="PF00501"/>
    </source>
</evidence>
<comment type="similarity">
    <text evidence="1">Belongs to the ATP-dependent AMP-binding enzyme family.</text>
</comment>